<dbReference type="GO" id="GO:0034237">
    <property type="term" value="F:protein kinase A regulatory subunit binding"/>
    <property type="evidence" value="ECO:0007669"/>
    <property type="project" value="TreeGrafter"/>
</dbReference>
<organism evidence="2 3">
    <name type="scientific">Arabis nemorensis</name>
    <dbReference type="NCBI Taxonomy" id="586526"/>
    <lineage>
        <taxon>Eukaryota</taxon>
        <taxon>Viridiplantae</taxon>
        <taxon>Streptophyta</taxon>
        <taxon>Embryophyta</taxon>
        <taxon>Tracheophyta</taxon>
        <taxon>Spermatophyta</taxon>
        <taxon>Magnoliopsida</taxon>
        <taxon>eudicotyledons</taxon>
        <taxon>Gunneridae</taxon>
        <taxon>Pentapetalae</taxon>
        <taxon>rosids</taxon>
        <taxon>malvids</taxon>
        <taxon>Brassicales</taxon>
        <taxon>Brassicaceae</taxon>
        <taxon>Arabideae</taxon>
        <taxon>Arabis</taxon>
    </lineage>
</organism>
<dbReference type="InterPro" id="IPR028288">
    <property type="entry name" value="SCAR/WAVE_fam"/>
</dbReference>
<proteinExistence type="inferred from homology"/>
<dbReference type="GO" id="GO:0071933">
    <property type="term" value="F:Arp2/3 complex binding"/>
    <property type="evidence" value="ECO:0007669"/>
    <property type="project" value="TreeGrafter"/>
</dbReference>
<dbReference type="GO" id="GO:0003779">
    <property type="term" value="F:actin binding"/>
    <property type="evidence" value="ECO:0007669"/>
    <property type="project" value="UniProtKB-KW"/>
</dbReference>
<dbReference type="EMBL" id="CABITT030000005">
    <property type="protein sequence ID" value="VVB03775.1"/>
    <property type="molecule type" value="Genomic_DNA"/>
</dbReference>
<name>A0A565BQX7_9BRAS</name>
<dbReference type="Proteomes" id="UP000489600">
    <property type="component" value="Unassembled WGS sequence"/>
</dbReference>
<dbReference type="PANTHER" id="PTHR12902">
    <property type="entry name" value="WASP-1"/>
    <property type="match status" value="1"/>
</dbReference>
<gene>
    <name evidence="2" type="ORF">ANE_LOCUS14219</name>
</gene>
<dbReference type="OrthoDB" id="1929108at2759"/>
<evidence type="ECO:0000313" key="2">
    <source>
        <dbReference type="EMBL" id="VVB03775.1"/>
    </source>
</evidence>
<comment type="similarity">
    <text evidence="1">Belongs to the SCAR/WAVE family.</text>
</comment>
<sequence>MAGLVCILRQLGDLTEFAAEMFQDLHEEVMATASRSHGLMARVQQLEAEFPYIEKTLLYQTDPVSMRYACITLGFNVEWVKSDPNIPYVSSESVWSQSHVSIFAYPINYLIS</sequence>
<evidence type="ECO:0000313" key="3">
    <source>
        <dbReference type="Proteomes" id="UP000489600"/>
    </source>
</evidence>
<dbReference type="GO" id="GO:0030036">
    <property type="term" value="P:actin cytoskeleton organization"/>
    <property type="evidence" value="ECO:0007669"/>
    <property type="project" value="InterPro"/>
</dbReference>
<dbReference type="PANTHER" id="PTHR12902:SF1">
    <property type="entry name" value="WISKOTT-ALDRICH SYNDROME PROTEIN FAMILY MEMBER"/>
    <property type="match status" value="1"/>
</dbReference>
<protein>
    <submittedName>
        <fullName evidence="2">Uncharacterized protein</fullName>
    </submittedName>
</protein>
<dbReference type="GO" id="GO:0005856">
    <property type="term" value="C:cytoskeleton"/>
    <property type="evidence" value="ECO:0007669"/>
    <property type="project" value="UniProtKB-SubCell"/>
</dbReference>
<dbReference type="Gene3D" id="1.20.5.340">
    <property type="match status" value="1"/>
</dbReference>
<accession>A0A565BQX7</accession>
<reference evidence="2" key="1">
    <citation type="submission" date="2019-07" db="EMBL/GenBank/DDBJ databases">
        <authorList>
            <person name="Dittberner H."/>
        </authorList>
    </citation>
    <scope>NUCLEOTIDE SEQUENCE [LARGE SCALE GENOMIC DNA]</scope>
</reference>
<comment type="caution">
    <text evidence="2">The sequence shown here is derived from an EMBL/GenBank/DDBJ whole genome shotgun (WGS) entry which is preliminary data.</text>
</comment>
<dbReference type="GO" id="GO:2000601">
    <property type="term" value="P:positive regulation of Arp2/3 complex-mediated actin nucleation"/>
    <property type="evidence" value="ECO:0007669"/>
    <property type="project" value="TreeGrafter"/>
</dbReference>
<dbReference type="AlphaFoldDB" id="A0A565BQX7"/>
<evidence type="ECO:0000256" key="1">
    <source>
        <dbReference type="ARBA" id="ARBA00006993"/>
    </source>
</evidence>
<keyword evidence="3" id="KW-1185">Reference proteome</keyword>